<feature type="transmembrane region" description="Helical" evidence="1">
    <location>
        <begin position="13"/>
        <end position="35"/>
    </location>
</feature>
<evidence type="ECO:0000256" key="1">
    <source>
        <dbReference type="SAM" id="Phobius"/>
    </source>
</evidence>
<gene>
    <name evidence="2" type="ORF">F442_22206</name>
</gene>
<feature type="transmembrane region" description="Helical" evidence="1">
    <location>
        <begin position="41"/>
        <end position="70"/>
    </location>
</feature>
<reference evidence="2 3" key="1">
    <citation type="submission" date="2013-11" db="EMBL/GenBank/DDBJ databases">
        <title>The Genome Sequence of Phytophthora parasitica P10297.</title>
        <authorList>
            <consortium name="The Broad Institute Genomics Platform"/>
            <person name="Russ C."/>
            <person name="Tyler B."/>
            <person name="Panabieres F."/>
            <person name="Shan W."/>
            <person name="Tripathy S."/>
            <person name="Grunwald N."/>
            <person name="Machado M."/>
            <person name="Johnson C.S."/>
            <person name="Walker B."/>
            <person name="Young S.K."/>
            <person name="Zeng Q."/>
            <person name="Gargeya S."/>
            <person name="Fitzgerald M."/>
            <person name="Haas B."/>
            <person name="Abouelleil A."/>
            <person name="Allen A.W."/>
            <person name="Alvarado L."/>
            <person name="Arachchi H.M."/>
            <person name="Berlin A.M."/>
            <person name="Chapman S.B."/>
            <person name="Gainer-Dewar J."/>
            <person name="Goldberg J."/>
            <person name="Griggs A."/>
            <person name="Gujja S."/>
            <person name="Hansen M."/>
            <person name="Howarth C."/>
            <person name="Imamovic A."/>
            <person name="Ireland A."/>
            <person name="Larimer J."/>
            <person name="McCowan C."/>
            <person name="Murphy C."/>
            <person name="Pearson M."/>
            <person name="Poon T.W."/>
            <person name="Priest M."/>
            <person name="Roberts A."/>
            <person name="Saif S."/>
            <person name="Shea T."/>
            <person name="Sisk P."/>
            <person name="Sykes S."/>
            <person name="Wortman J."/>
            <person name="Nusbaum C."/>
            <person name="Birren B."/>
        </authorList>
    </citation>
    <scope>NUCLEOTIDE SEQUENCE [LARGE SCALE GENOMIC DNA]</scope>
    <source>
        <strain evidence="2 3">P10297</strain>
    </source>
</reference>
<feature type="transmembrane region" description="Helical" evidence="1">
    <location>
        <begin position="91"/>
        <end position="115"/>
    </location>
</feature>
<evidence type="ECO:0000313" key="3">
    <source>
        <dbReference type="Proteomes" id="UP000018948"/>
    </source>
</evidence>
<dbReference type="EMBL" id="ANIY01004616">
    <property type="protein sequence ID" value="ETP28500.1"/>
    <property type="molecule type" value="Genomic_DNA"/>
</dbReference>
<feature type="transmembrane region" description="Helical" evidence="1">
    <location>
        <begin position="127"/>
        <end position="149"/>
    </location>
</feature>
<keyword evidence="1" id="KW-0812">Transmembrane</keyword>
<sequence>VVLCEALEGHGKALLVAVLALILEAVWAPRVVVLVPIVEALLAQLVVAVLMPFVVDEVALFVEGVQVLSVAAKESMYHVPKQSQALKIMKLLAKVGGVAVVLKPFVADYVVLLLFGGVDEGGQGRHAVYGVRALRFGVGFGIVGSEIVVATRRGGNVTSGVVNGEGGVGDTAHGDRAGT</sequence>
<organism evidence="2 3">
    <name type="scientific">Phytophthora nicotianae P10297</name>
    <dbReference type="NCBI Taxonomy" id="1317064"/>
    <lineage>
        <taxon>Eukaryota</taxon>
        <taxon>Sar</taxon>
        <taxon>Stramenopiles</taxon>
        <taxon>Oomycota</taxon>
        <taxon>Peronosporomycetes</taxon>
        <taxon>Peronosporales</taxon>
        <taxon>Peronosporaceae</taxon>
        <taxon>Phytophthora</taxon>
    </lineage>
</organism>
<dbReference type="Proteomes" id="UP000018948">
    <property type="component" value="Unassembled WGS sequence"/>
</dbReference>
<comment type="caution">
    <text evidence="2">The sequence shown here is derived from an EMBL/GenBank/DDBJ whole genome shotgun (WGS) entry which is preliminary data.</text>
</comment>
<keyword evidence="1" id="KW-1133">Transmembrane helix</keyword>
<keyword evidence="1" id="KW-0472">Membrane</keyword>
<evidence type="ECO:0000313" key="2">
    <source>
        <dbReference type="EMBL" id="ETP28500.1"/>
    </source>
</evidence>
<accession>W2Y062</accession>
<name>W2Y062_PHYNI</name>
<protein>
    <submittedName>
        <fullName evidence="2">Uncharacterized protein</fullName>
    </submittedName>
</protein>
<dbReference type="AlphaFoldDB" id="W2Y062"/>
<feature type="non-terminal residue" evidence="2">
    <location>
        <position position="1"/>
    </location>
</feature>
<feature type="non-terminal residue" evidence="2">
    <location>
        <position position="179"/>
    </location>
</feature>
<proteinExistence type="predicted"/>